<evidence type="ECO:0000313" key="5">
    <source>
        <dbReference type="Proteomes" id="UP000646053"/>
    </source>
</evidence>
<dbReference type="GO" id="GO:0004622">
    <property type="term" value="F:phosphatidylcholine lysophospholipase activity"/>
    <property type="evidence" value="ECO:0007669"/>
    <property type="project" value="TreeGrafter"/>
</dbReference>
<keyword evidence="5" id="KW-1185">Reference proteome</keyword>
<organism evidence="4 5">
    <name type="scientific">Myxacorys almedinensis A</name>
    <dbReference type="NCBI Taxonomy" id="2690445"/>
    <lineage>
        <taxon>Bacteria</taxon>
        <taxon>Bacillati</taxon>
        <taxon>Cyanobacteriota</taxon>
        <taxon>Cyanophyceae</taxon>
        <taxon>Leptolyngbyales</taxon>
        <taxon>Leptolyngbyaceae</taxon>
        <taxon>Myxacorys</taxon>
        <taxon>Myxacorys almedinensis</taxon>
    </lineage>
</organism>
<feature type="region of interest" description="Disordered" evidence="1">
    <location>
        <begin position="1"/>
        <end position="24"/>
    </location>
</feature>
<proteinExistence type="predicted"/>
<sequence>MQTKPSHSKTRLKTRSVRSATHSPSSGFLLSLAANIILGATLLVWFLGDSLLEVPEGFTSQSLLDRYGDESDAAFPEPSPALSPAQAASAPKSPTLNTQPSNQRLNYDQWIEILTKEAKAAVKNKPDRLMVLAGDSLSLWFPAQLLPNEYLWLNQGISGESSTGLLKRLKLFAKTNPQAIFVMIGINDLTKGVSDQVLLDRYSQMLKDLRQTHPNSKIVMQSILPRADEPLVTADSRQQLLKISNDRIRKINQKLAALSHDAGADYLDLQPMFADEQGFLRPALTTDGLHLSQQGYLVWRAALGAFNQTHLTR</sequence>
<name>A0A8J8CJ41_9CYAN</name>
<accession>A0A8J8CJ41</accession>
<dbReference type="InterPro" id="IPR051532">
    <property type="entry name" value="Ester_Hydrolysis_Enzymes"/>
</dbReference>
<feature type="compositionally biased region" description="Low complexity" evidence="1">
    <location>
        <begin position="80"/>
        <end position="94"/>
    </location>
</feature>
<dbReference type="EMBL" id="WVIE01000007">
    <property type="protein sequence ID" value="NDJ17196.1"/>
    <property type="molecule type" value="Genomic_DNA"/>
</dbReference>
<keyword evidence="2" id="KW-0812">Transmembrane</keyword>
<evidence type="ECO:0000259" key="3">
    <source>
        <dbReference type="Pfam" id="PF13472"/>
    </source>
</evidence>
<feature type="region of interest" description="Disordered" evidence="1">
    <location>
        <begin position="69"/>
        <end position="102"/>
    </location>
</feature>
<feature type="compositionally biased region" description="Basic residues" evidence="1">
    <location>
        <begin position="1"/>
        <end position="16"/>
    </location>
</feature>
<dbReference type="InterPro" id="IPR036514">
    <property type="entry name" value="SGNH_hydro_sf"/>
</dbReference>
<keyword evidence="2" id="KW-1133">Transmembrane helix</keyword>
<evidence type="ECO:0000256" key="1">
    <source>
        <dbReference type="SAM" id="MobiDB-lite"/>
    </source>
</evidence>
<feature type="transmembrane region" description="Helical" evidence="2">
    <location>
        <begin position="28"/>
        <end position="48"/>
    </location>
</feature>
<dbReference type="Gene3D" id="3.40.50.1110">
    <property type="entry name" value="SGNH hydrolase"/>
    <property type="match status" value="1"/>
</dbReference>
<comment type="caution">
    <text evidence="4">The sequence shown here is derived from an EMBL/GenBank/DDBJ whole genome shotgun (WGS) entry which is preliminary data.</text>
</comment>
<dbReference type="Proteomes" id="UP000646053">
    <property type="component" value="Unassembled WGS sequence"/>
</dbReference>
<dbReference type="Pfam" id="PF13472">
    <property type="entry name" value="Lipase_GDSL_2"/>
    <property type="match status" value="1"/>
</dbReference>
<gene>
    <name evidence="4" type="ORF">GS601_07820</name>
</gene>
<dbReference type="PANTHER" id="PTHR30383">
    <property type="entry name" value="THIOESTERASE 1/PROTEASE 1/LYSOPHOSPHOLIPASE L1"/>
    <property type="match status" value="1"/>
</dbReference>
<evidence type="ECO:0000256" key="2">
    <source>
        <dbReference type="SAM" id="Phobius"/>
    </source>
</evidence>
<dbReference type="InterPro" id="IPR013830">
    <property type="entry name" value="SGNH_hydro"/>
</dbReference>
<dbReference type="AlphaFoldDB" id="A0A8J8CJ41"/>
<dbReference type="RefSeq" id="WP_162422704.1">
    <property type="nucleotide sequence ID" value="NZ_WVIE01000007.1"/>
</dbReference>
<dbReference type="SUPFAM" id="SSF52266">
    <property type="entry name" value="SGNH hydrolase"/>
    <property type="match status" value="1"/>
</dbReference>
<evidence type="ECO:0000313" key="4">
    <source>
        <dbReference type="EMBL" id="NDJ17196.1"/>
    </source>
</evidence>
<feature type="domain" description="SGNH hydrolase-type esterase" evidence="3">
    <location>
        <begin position="143"/>
        <end position="296"/>
    </location>
</feature>
<keyword evidence="2" id="KW-0472">Membrane</keyword>
<protein>
    <submittedName>
        <fullName evidence="4">Lysophospholipase</fullName>
    </submittedName>
</protein>
<reference evidence="4" key="1">
    <citation type="submission" date="2019-12" db="EMBL/GenBank/DDBJ databases">
        <title>High-Quality draft genome sequences of three cyanobacteria isolated from the limestone walls of the Old Cathedral of Coimbra.</title>
        <authorList>
            <person name="Tiago I."/>
            <person name="Soares F."/>
            <person name="Portugal A."/>
        </authorList>
    </citation>
    <scope>NUCLEOTIDE SEQUENCE</scope>
    <source>
        <strain evidence="4">A</strain>
    </source>
</reference>
<dbReference type="PANTHER" id="PTHR30383:SF5">
    <property type="entry name" value="SGNH HYDROLASE-TYPE ESTERASE DOMAIN-CONTAINING PROTEIN"/>
    <property type="match status" value="1"/>
</dbReference>